<keyword evidence="4 6" id="KW-0547">Nucleotide-binding</keyword>
<name>A0ABW5FFJ9_9BACL</name>
<sequence>MQNGVTLWFTGLSGSGKTTLCLCLDQRLQQMNVRTELLDGDVLRSQLFRGLGFSKEDRSLNVRTAAYLAQLLTRNDIVVLASFISPYRDMRAQIRQSIQPFVEIYVKCSLEECARRDVKGLYRKAFSGEIPHFTGLTAPYEEPLRPELIVDTEQHNEDQSTELILAYLIEHGYIY</sequence>
<evidence type="ECO:0000256" key="6">
    <source>
        <dbReference type="HAMAP-Rule" id="MF_00065"/>
    </source>
</evidence>
<dbReference type="HAMAP" id="MF_00065">
    <property type="entry name" value="Adenylyl_sulf_kinase"/>
    <property type="match status" value="1"/>
</dbReference>
<accession>A0ABW5FFJ9</accession>
<comment type="function">
    <text evidence="6 7">Catalyzes the synthesis of activated sulfate.</text>
</comment>
<dbReference type="InterPro" id="IPR027417">
    <property type="entry name" value="P-loop_NTPase"/>
</dbReference>
<organism evidence="9 10">
    <name type="scientific">Paenibacillus rhizoplanae</name>
    <dbReference type="NCBI Taxonomy" id="1917181"/>
    <lineage>
        <taxon>Bacteria</taxon>
        <taxon>Bacillati</taxon>
        <taxon>Bacillota</taxon>
        <taxon>Bacilli</taxon>
        <taxon>Bacillales</taxon>
        <taxon>Paenibacillaceae</taxon>
        <taxon>Paenibacillus</taxon>
    </lineage>
</organism>
<proteinExistence type="inferred from homology"/>
<comment type="caution">
    <text evidence="9">The sequence shown here is derived from an EMBL/GenBank/DDBJ whole genome shotgun (WGS) entry which is preliminary data.</text>
</comment>
<evidence type="ECO:0000313" key="9">
    <source>
        <dbReference type="EMBL" id="MFD2413758.1"/>
    </source>
</evidence>
<dbReference type="Proteomes" id="UP001597448">
    <property type="component" value="Unassembled WGS sequence"/>
</dbReference>
<dbReference type="CDD" id="cd02027">
    <property type="entry name" value="APSK"/>
    <property type="match status" value="1"/>
</dbReference>
<comment type="catalytic activity">
    <reaction evidence="1 6 7">
        <text>adenosine 5'-phosphosulfate + ATP = 3'-phosphoadenylyl sulfate + ADP + H(+)</text>
        <dbReference type="Rhea" id="RHEA:24152"/>
        <dbReference type="ChEBI" id="CHEBI:15378"/>
        <dbReference type="ChEBI" id="CHEBI:30616"/>
        <dbReference type="ChEBI" id="CHEBI:58243"/>
        <dbReference type="ChEBI" id="CHEBI:58339"/>
        <dbReference type="ChEBI" id="CHEBI:456216"/>
        <dbReference type="EC" id="2.7.1.25"/>
    </reaction>
</comment>
<dbReference type="SUPFAM" id="SSF52540">
    <property type="entry name" value="P-loop containing nucleoside triphosphate hydrolases"/>
    <property type="match status" value="1"/>
</dbReference>
<keyword evidence="5 6" id="KW-0067">ATP-binding</keyword>
<dbReference type="RefSeq" id="WP_209992579.1">
    <property type="nucleotide sequence ID" value="NZ_JBHSVQ010000001.1"/>
</dbReference>
<dbReference type="Pfam" id="PF01583">
    <property type="entry name" value="APS_kinase"/>
    <property type="match status" value="1"/>
</dbReference>
<dbReference type="GO" id="GO:0004020">
    <property type="term" value="F:adenylylsulfate kinase activity"/>
    <property type="evidence" value="ECO:0007669"/>
    <property type="project" value="UniProtKB-EC"/>
</dbReference>
<comment type="pathway">
    <text evidence="6 7">Sulfur metabolism; hydrogen sulfide biosynthesis; sulfite from sulfate: step 2/3.</text>
</comment>
<comment type="similarity">
    <text evidence="6 7">Belongs to the APS kinase family.</text>
</comment>
<dbReference type="PANTHER" id="PTHR42700">
    <property type="entry name" value="SULFATE ADENYLYLTRANSFERASE"/>
    <property type="match status" value="1"/>
</dbReference>
<dbReference type="NCBIfam" id="TIGR00455">
    <property type="entry name" value="apsK"/>
    <property type="match status" value="1"/>
</dbReference>
<evidence type="ECO:0000256" key="5">
    <source>
        <dbReference type="ARBA" id="ARBA00022840"/>
    </source>
</evidence>
<protein>
    <recommendedName>
        <fullName evidence="2 6">Adenylyl-sulfate kinase</fullName>
        <ecNumber evidence="2 6">2.7.1.25</ecNumber>
    </recommendedName>
    <alternativeName>
        <fullName evidence="6">APS kinase</fullName>
    </alternativeName>
    <alternativeName>
        <fullName evidence="6">ATP adenosine-5'-phosphosulfate 3'-phosphotransferase</fullName>
    </alternativeName>
    <alternativeName>
        <fullName evidence="6">Adenosine-5'-phosphosulfate kinase</fullName>
    </alternativeName>
</protein>
<evidence type="ECO:0000256" key="1">
    <source>
        <dbReference type="ARBA" id="ARBA00001823"/>
    </source>
</evidence>
<dbReference type="NCBIfam" id="NF003013">
    <property type="entry name" value="PRK03846.1"/>
    <property type="match status" value="1"/>
</dbReference>
<evidence type="ECO:0000256" key="2">
    <source>
        <dbReference type="ARBA" id="ARBA00012121"/>
    </source>
</evidence>
<dbReference type="InterPro" id="IPR002891">
    <property type="entry name" value="APS"/>
</dbReference>
<dbReference type="EC" id="2.7.1.25" evidence="2 6"/>
<gene>
    <name evidence="6 9" type="primary">cysC</name>
    <name evidence="9" type="ORF">ACFSX3_28210</name>
</gene>
<feature type="binding site" evidence="6">
    <location>
        <begin position="11"/>
        <end position="18"/>
    </location>
    <ligand>
        <name>ATP</name>
        <dbReference type="ChEBI" id="CHEBI:30616"/>
    </ligand>
</feature>
<dbReference type="PANTHER" id="PTHR42700:SF1">
    <property type="entry name" value="SULFATE ADENYLYLTRANSFERASE"/>
    <property type="match status" value="1"/>
</dbReference>
<dbReference type="InterPro" id="IPR050512">
    <property type="entry name" value="Sulf_AdTrans/APS_kinase"/>
</dbReference>
<evidence type="ECO:0000256" key="7">
    <source>
        <dbReference type="RuleBase" id="RU004347"/>
    </source>
</evidence>
<reference evidence="10" key="1">
    <citation type="journal article" date="2019" name="Int. J. Syst. Evol. Microbiol.">
        <title>The Global Catalogue of Microorganisms (GCM) 10K type strain sequencing project: providing services to taxonomists for standard genome sequencing and annotation.</title>
        <authorList>
            <consortium name="The Broad Institute Genomics Platform"/>
            <consortium name="The Broad Institute Genome Sequencing Center for Infectious Disease"/>
            <person name="Wu L."/>
            <person name="Ma J."/>
        </authorList>
    </citation>
    <scope>NUCLEOTIDE SEQUENCE [LARGE SCALE GENOMIC DNA]</scope>
    <source>
        <strain evidence="10">CCM 8725</strain>
    </source>
</reference>
<keyword evidence="6 7" id="KW-0418">Kinase</keyword>
<evidence type="ECO:0000259" key="8">
    <source>
        <dbReference type="Pfam" id="PF01583"/>
    </source>
</evidence>
<keyword evidence="10" id="KW-1185">Reference proteome</keyword>
<evidence type="ECO:0000313" key="10">
    <source>
        <dbReference type="Proteomes" id="UP001597448"/>
    </source>
</evidence>
<dbReference type="Gene3D" id="3.40.50.300">
    <property type="entry name" value="P-loop containing nucleotide triphosphate hydrolases"/>
    <property type="match status" value="1"/>
</dbReference>
<evidence type="ECO:0000256" key="3">
    <source>
        <dbReference type="ARBA" id="ARBA00022679"/>
    </source>
</evidence>
<keyword evidence="3 6" id="KW-0808">Transferase</keyword>
<feature type="active site" description="Phosphoserine intermediate" evidence="6">
    <location>
        <position position="85"/>
    </location>
</feature>
<evidence type="ECO:0000256" key="4">
    <source>
        <dbReference type="ARBA" id="ARBA00022741"/>
    </source>
</evidence>
<feature type="domain" description="APS kinase" evidence="8">
    <location>
        <begin position="4"/>
        <end position="151"/>
    </location>
</feature>
<keyword evidence="6" id="KW-0597">Phosphoprotein</keyword>
<dbReference type="InterPro" id="IPR059117">
    <property type="entry name" value="APS_kinase_dom"/>
</dbReference>
<dbReference type="EMBL" id="JBHUKY010000077">
    <property type="protein sequence ID" value="MFD2413758.1"/>
    <property type="molecule type" value="Genomic_DNA"/>
</dbReference>